<dbReference type="EMBL" id="LRBV02000003">
    <property type="status" value="NOT_ANNOTATED_CDS"/>
    <property type="molecule type" value="Genomic_DNA"/>
</dbReference>
<feature type="domain" description="Reverse transcriptase zinc-binding" evidence="1">
    <location>
        <begin position="55"/>
        <end position="128"/>
    </location>
</feature>
<reference evidence="2 3" key="1">
    <citation type="journal article" date="2016" name="G3 (Bethesda)">
        <title>First Draft Assembly and Annotation of the Genome of a California Endemic Oak Quercus lobata Nee (Fagaceae).</title>
        <authorList>
            <person name="Sork V.L."/>
            <person name="Fitz-Gibbon S.T."/>
            <person name="Puiu D."/>
            <person name="Crepeau M."/>
            <person name="Gugger P.F."/>
            <person name="Sherman R."/>
            <person name="Stevens K."/>
            <person name="Langley C.H."/>
            <person name="Pellegrini M."/>
            <person name="Salzberg S.L."/>
        </authorList>
    </citation>
    <scope>NUCLEOTIDE SEQUENCE [LARGE SCALE GENOMIC DNA]</scope>
    <source>
        <strain evidence="2 3">cv. SW786</strain>
    </source>
</reference>
<protein>
    <recommendedName>
        <fullName evidence="1">Reverse transcriptase zinc-binding domain-containing protein</fullName>
    </recommendedName>
</protein>
<dbReference type="Gramene" id="QL03p017914:mrna">
    <property type="protein sequence ID" value="QL03p017914:mrna"/>
    <property type="gene ID" value="QL03p017914"/>
</dbReference>
<evidence type="ECO:0000313" key="3">
    <source>
        <dbReference type="Proteomes" id="UP000594261"/>
    </source>
</evidence>
<keyword evidence="3" id="KW-1185">Reference proteome</keyword>
<dbReference type="Pfam" id="PF13966">
    <property type="entry name" value="zf-RVT"/>
    <property type="match status" value="1"/>
</dbReference>
<dbReference type="InterPro" id="IPR026960">
    <property type="entry name" value="RVT-Znf"/>
</dbReference>
<dbReference type="EnsemblPlants" id="QL03p017914:mrna">
    <property type="protein sequence ID" value="QL03p017914:mrna"/>
    <property type="gene ID" value="QL03p017914"/>
</dbReference>
<dbReference type="AlphaFoldDB" id="A0A7N2L616"/>
<proteinExistence type="predicted"/>
<evidence type="ECO:0000313" key="2">
    <source>
        <dbReference type="EnsemblPlants" id="QL03p017914:mrna"/>
    </source>
</evidence>
<dbReference type="InParanoid" id="A0A7N2L616"/>
<sequence>MDAELGSNPSYVWRSLLAAREILWEGSRWRVGDAKYSKSGRIGWERKSVSIVLSAKSAYRFAVRMKEQTRIEHSAANTERPIWRKLWKLNVPPKVRMFLGRACANDLPTKENMKLAATNLGLSGLCYCLLMYGSLSPSG</sequence>
<accession>A0A7N2L616</accession>
<dbReference type="Proteomes" id="UP000594261">
    <property type="component" value="Chromosome 3"/>
</dbReference>
<reference evidence="2" key="2">
    <citation type="submission" date="2021-01" db="UniProtKB">
        <authorList>
            <consortium name="EnsemblPlants"/>
        </authorList>
    </citation>
    <scope>IDENTIFICATION</scope>
</reference>
<evidence type="ECO:0000259" key="1">
    <source>
        <dbReference type="Pfam" id="PF13966"/>
    </source>
</evidence>
<organism evidence="2 3">
    <name type="scientific">Quercus lobata</name>
    <name type="common">Valley oak</name>
    <dbReference type="NCBI Taxonomy" id="97700"/>
    <lineage>
        <taxon>Eukaryota</taxon>
        <taxon>Viridiplantae</taxon>
        <taxon>Streptophyta</taxon>
        <taxon>Embryophyta</taxon>
        <taxon>Tracheophyta</taxon>
        <taxon>Spermatophyta</taxon>
        <taxon>Magnoliopsida</taxon>
        <taxon>eudicotyledons</taxon>
        <taxon>Gunneridae</taxon>
        <taxon>Pentapetalae</taxon>
        <taxon>rosids</taxon>
        <taxon>fabids</taxon>
        <taxon>Fagales</taxon>
        <taxon>Fagaceae</taxon>
        <taxon>Quercus</taxon>
    </lineage>
</organism>
<name>A0A7N2L616_QUELO</name>